<keyword evidence="7" id="KW-1185">Reference proteome</keyword>
<dbReference type="Gene3D" id="1.10.357.10">
    <property type="entry name" value="Tetracycline Repressor, domain 2"/>
    <property type="match status" value="1"/>
</dbReference>
<dbReference type="Pfam" id="PF17754">
    <property type="entry name" value="TetR_C_14"/>
    <property type="match status" value="1"/>
</dbReference>
<dbReference type="Proteomes" id="UP001501442">
    <property type="component" value="Unassembled WGS sequence"/>
</dbReference>
<evidence type="ECO:0000256" key="2">
    <source>
        <dbReference type="ARBA" id="ARBA00023125"/>
    </source>
</evidence>
<dbReference type="PRINTS" id="PR00455">
    <property type="entry name" value="HTHTETR"/>
</dbReference>
<evidence type="ECO:0000313" key="7">
    <source>
        <dbReference type="Proteomes" id="UP001501442"/>
    </source>
</evidence>
<evidence type="ECO:0000256" key="1">
    <source>
        <dbReference type="ARBA" id="ARBA00023015"/>
    </source>
</evidence>
<evidence type="ECO:0000256" key="3">
    <source>
        <dbReference type="ARBA" id="ARBA00023163"/>
    </source>
</evidence>
<accession>A0ABP8UKI3</accession>
<sequence length="205" mass="23250">MSTPPLERSLEQRLGLRERKKLKTRRSIQEHALRLFQEQGYDATTVEQIAEAAEVSPSTFFRYFPTKEDTVLTDEYDALIVDAIRAQPPELPPMEALRNVMREMVSDMVAADRKRMLDRTRLMMSVPALRSRQWDQTKVTQQAILESLADRVGRPASDFELQAFAAAVIAVWETAVLGWVEADGKTDIVELLDRGVDFLIAGCPL</sequence>
<keyword evidence="2 4" id="KW-0238">DNA-binding</keyword>
<reference evidence="7" key="1">
    <citation type="journal article" date="2019" name="Int. J. Syst. Evol. Microbiol.">
        <title>The Global Catalogue of Microorganisms (GCM) 10K type strain sequencing project: providing services to taxonomists for standard genome sequencing and annotation.</title>
        <authorList>
            <consortium name="The Broad Institute Genomics Platform"/>
            <consortium name="The Broad Institute Genome Sequencing Center for Infectious Disease"/>
            <person name="Wu L."/>
            <person name="Ma J."/>
        </authorList>
    </citation>
    <scope>NUCLEOTIDE SEQUENCE [LARGE SCALE GENOMIC DNA]</scope>
    <source>
        <strain evidence="7">JCM 17939</strain>
    </source>
</reference>
<dbReference type="InterPro" id="IPR009057">
    <property type="entry name" value="Homeodomain-like_sf"/>
</dbReference>
<dbReference type="InterPro" id="IPR001647">
    <property type="entry name" value="HTH_TetR"/>
</dbReference>
<dbReference type="EMBL" id="BAABHK010000009">
    <property type="protein sequence ID" value="GAA4631205.1"/>
    <property type="molecule type" value="Genomic_DNA"/>
</dbReference>
<gene>
    <name evidence="6" type="ORF">GCM10023196_059690</name>
</gene>
<evidence type="ECO:0000313" key="6">
    <source>
        <dbReference type="EMBL" id="GAA4631205.1"/>
    </source>
</evidence>
<dbReference type="PANTHER" id="PTHR30055:SF234">
    <property type="entry name" value="HTH-TYPE TRANSCRIPTIONAL REGULATOR BETI"/>
    <property type="match status" value="1"/>
</dbReference>
<name>A0ABP8UKI3_9ACTN</name>
<keyword evidence="1" id="KW-0805">Transcription regulation</keyword>
<proteinExistence type="predicted"/>
<dbReference type="PROSITE" id="PS50977">
    <property type="entry name" value="HTH_TETR_2"/>
    <property type="match status" value="1"/>
</dbReference>
<feature type="DNA-binding region" description="H-T-H motif" evidence="4">
    <location>
        <begin position="45"/>
        <end position="64"/>
    </location>
</feature>
<dbReference type="RefSeq" id="WP_345434414.1">
    <property type="nucleotide sequence ID" value="NZ_BAABHK010000009.1"/>
</dbReference>
<dbReference type="Gene3D" id="1.10.10.60">
    <property type="entry name" value="Homeodomain-like"/>
    <property type="match status" value="1"/>
</dbReference>
<keyword evidence="3" id="KW-0804">Transcription</keyword>
<dbReference type="InterPro" id="IPR050109">
    <property type="entry name" value="HTH-type_TetR-like_transc_reg"/>
</dbReference>
<dbReference type="SUPFAM" id="SSF46689">
    <property type="entry name" value="Homeodomain-like"/>
    <property type="match status" value="1"/>
</dbReference>
<comment type="caution">
    <text evidence="6">The sequence shown here is derived from an EMBL/GenBank/DDBJ whole genome shotgun (WGS) entry which is preliminary data.</text>
</comment>
<dbReference type="PANTHER" id="PTHR30055">
    <property type="entry name" value="HTH-TYPE TRANSCRIPTIONAL REGULATOR RUTR"/>
    <property type="match status" value="1"/>
</dbReference>
<evidence type="ECO:0000259" key="5">
    <source>
        <dbReference type="PROSITE" id="PS50977"/>
    </source>
</evidence>
<organism evidence="6 7">
    <name type="scientific">Actinoallomurus vinaceus</name>
    <dbReference type="NCBI Taxonomy" id="1080074"/>
    <lineage>
        <taxon>Bacteria</taxon>
        <taxon>Bacillati</taxon>
        <taxon>Actinomycetota</taxon>
        <taxon>Actinomycetes</taxon>
        <taxon>Streptosporangiales</taxon>
        <taxon>Thermomonosporaceae</taxon>
        <taxon>Actinoallomurus</taxon>
    </lineage>
</organism>
<feature type="domain" description="HTH tetR-type" evidence="5">
    <location>
        <begin position="22"/>
        <end position="82"/>
    </location>
</feature>
<protein>
    <submittedName>
        <fullName evidence="6">TetR family transcriptional regulator</fullName>
    </submittedName>
</protein>
<evidence type="ECO:0000256" key="4">
    <source>
        <dbReference type="PROSITE-ProRule" id="PRU00335"/>
    </source>
</evidence>
<dbReference type="InterPro" id="IPR041347">
    <property type="entry name" value="MftR_C"/>
</dbReference>
<dbReference type="Pfam" id="PF00440">
    <property type="entry name" value="TetR_N"/>
    <property type="match status" value="1"/>
</dbReference>